<evidence type="ECO:0000256" key="3">
    <source>
        <dbReference type="ARBA" id="ARBA00022989"/>
    </source>
</evidence>
<dbReference type="EMBL" id="NCKV01004346">
    <property type="protein sequence ID" value="RWS24833.1"/>
    <property type="molecule type" value="Genomic_DNA"/>
</dbReference>
<evidence type="ECO:0000256" key="4">
    <source>
        <dbReference type="ARBA" id="ARBA00023136"/>
    </source>
</evidence>
<evidence type="ECO:0000256" key="2">
    <source>
        <dbReference type="ARBA" id="ARBA00022692"/>
    </source>
</evidence>
<feature type="transmembrane region" description="Helical" evidence="5">
    <location>
        <begin position="181"/>
        <end position="201"/>
    </location>
</feature>
<dbReference type="STRING" id="299467.A0A443SBC1"/>
<keyword evidence="3 5" id="KW-1133">Transmembrane helix</keyword>
<dbReference type="VEuPathDB" id="VectorBase:LDEU007209"/>
<keyword evidence="7" id="KW-1185">Reference proteome</keyword>
<proteinExistence type="predicted"/>
<keyword evidence="2 5" id="KW-0812">Transmembrane</keyword>
<reference evidence="6 7" key="1">
    <citation type="journal article" date="2018" name="Gigascience">
        <title>Genomes of trombidid mites reveal novel predicted allergens and laterally-transferred genes associated with secondary metabolism.</title>
        <authorList>
            <person name="Dong X."/>
            <person name="Chaisiri K."/>
            <person name="Xia D."/>
            <person name="Armstrong S.D."/>
            <person name="Fang Y."/>
            <person name="Donnelly M.J."/>
            <person name="Kadowaki T."/>
            <person name="McGarry J.W."/>
            <person name="Darby A.C."/>
            <person name="Makepeace B.L."/>
        </authorList>
    </citation>
    <scope>NUCLEOTIDE SEQUENCE [LARGE SCALE GENOMIC DNA]</scope>
    <source>
        <strain evidence="6">UoL-UT</strain>
    </source>
</reference>
<protein>
    <submittedName>
        <fullName evidence="6">Mitochondrial import inner membrane translocase subunit Tim23-like protein</fullName>
    </submittedName>
</protein>
<evidence type="ECO:0000313" key="7">
    <source>
        <dbReference type="Proteomes" id="UP000288716"/>
    </source>
</evidence>
<dbReference type="Pfam" id="PF02466">
    <property type="entry name" value="Tim17"/>
    <property type="match status" value="1"/>
</dbReference>
<dbReference type="GO" id="GO:0008320">
    <property type="term" value="F:protein transmembrane transporter activity"/>
    <property type="evidence" value="ECO:0007669"/>
    <property type="project" value="TreeGrafter"/>
</dbReference>
<dbReference type="GO" id="GO:0005744">
    <property type="term" value="C:TIM23 mitochondrial import inner membrane translocase complex"/>
    <property type="evidence" value="ECO:0007669"/>
    <property type="project" value="TreeGrafter"/>
</dbReference>
<dbReference type="GO" id="GO:0030150">
    <property type="term" value="P:protein import into mitochondrial matrix"/>
    <property type="evidence" value="ECO:0007669"/>
    <property type="project" value="TreeGrafter"/>
</dbReference>
<dbReference type="PANTHER" id="PTHR15371:SF0">
    <property type="entry name" value="SD19278P"/>
    <property type="match status" value="1"/>
</dbReference>
<sequence>MDSKNSSQPQFSSLGLSSPYLNFDPNLITPGYNSSEYIFPDGGANRHSRGRFELAFSQIGVSVMAGAALGGVRGCISGYKNTLPSLVAANVEQISWSVRRSQILNYVIKTGANTANTFGVVALLYSGIGVGLGLINDSNDDLNTITAATTTGLLYRGLGTPKAKAKEVTLMKTVPQWKIRLGRSLVGGAIGFTVSALFVIATNSEKYWK</sequence>
<comment type="subcellular location">
    <subcellularLocation>
        <location evidence="1">Membrane</location>
        <topology evidence="1">Multi-pass membrane protein</topology>
    </subcellularLocation>
</comment>
<evidence type="ECO:0000256" key="5">
    <source>
        <dbReference type="SAM" id="Phobius"/>
    </source>
</evidence>
<dbReference type="AlphaFoldDB" id="A0A443SBC1"/>
<organism evidence="6 7">
    <name type="scientific">Leptotrombidium deliense</name>
    <dbReference type="NCBI Taxonomy" id="299467"/>
    <lineage>
        <taxon>Eukaryota</taxon>
        <taxon>Metazoa</taxon>
        <taxon>Ecdysozoa</taxon>
        <taxon>Arthropoda</taxon>
        <taxon>Chelicerata</taxon>
        <taxon>Arachnida</taxon>
        <taxon>Acari</taxon>
        <taxon>Acariformes</taxon>
        <taxon>Trombidiformes</taxon>
        <taxon>Prostigmata</taxon>
        <taxon>Anystina</taxon>
        <taxon>Parasitengona</taxon>
        <taxon>Trombiculoidea</taxon>
        <taxon>Trombiculidae</taxon>
        <taxon>Leptotrombidium</taxon>
    </lineage>
</organism>
<accession>A0A443SBC1</accession>
<dbReference type="OrthoDB" id="159299at2759"/>
<dbReference type="Proteomes" id="UP000288716">
    <property type="component" value="Unassembled WGS sequence"/>
</dbReference>
<name>A0A443SBC1_9ACAR</name>
<keyword evidence="4 5" id="KW-0472">Membrane</keyword>
<evidence type="ECO:0000256" key="1">
    <source>
        <dbReference type="ARBA" id="ARBA00004141"/>
    </source>
</evidence>
<gene>
    <name evidence="6" type="ORF">B4U80_11118</name>
</gene>
<evidence type="ECO:0000313" key="6">
    <source>
        <dbReference type="EMBL" id="RWS24833.1"/>
    </source>
</evidence>
<comment type="caution">
    <text evidence="6">The sequence shown here is derived from an EMBL/GenBank/DDBJ whole genome shotgun (WGS) entry which is preliminary data.</text>
</comment>
<dbReference type="InterPro" id="IPR045238">
    <property type="entry name" value="Tim23-like"/>
</dbReference>
<dbReference type="PANTHER" id="PTHR15371">
    <property type="entry name" value="TIM23"/>
    <property type="match status" value="1"/>
</dbReference>